<accession>A0ACC0ABQ5</accession>
<comment type="caution">
    <text evidence="1">The sequence shown here is derived from an EMBL/GenBank/DDBJ whole genome shotgun (WGS) entry which is preliminary data.</text>
</comment>
<keyword evidence="2" id="KW-1185">Reference proteome</keyword>
<evidence type="ECO:0000313" key="2">
    <source>
        <dbReference type="Proteomes" id="UP001060085"/>
    </source>
</evidence>
<name>A0ACC0ABQ5_CATRO</name>
<reference evidence="2" key="1">
    <citation type="journal article" date="2023" name="Nat. Plants">
        <title>Single-cell RNA sequencing provides a high-resolution roadmap for understanding the multicellular compartmentation of specialized metabolism.</title>
        <authorList>
            <person name="Sun S."/>
            <person name="Shen X."/>
            <person name="Li Y."/>
            <person name="Li Y."/>
            <person name="Wang S."/>
            <person name="Li R."/>
            <person name="Zhang H."/>
            <person name="Shen G."/>
            <person name="Guo B."/>
            <person name="Wei J."/>
            <person name="Xu J."/>
            <person name="St-Pierre B."/>
            <person name="Chen S."/>
            <person name="Sun C."/>
        </authorList>
    </citation>
    <scope>NUCLEOTIDE SEQUENCE [LARGE SCALE GENOMIC DNA]</scope>
</reference>
<proteinExistence type="predicted"/>
<protein>
    <submittedName>
        <fullName evidence="1">Uncharacterized protein</fullName>
    </submittedName>
</protein>
<sequence>MRVSSAAGKSERIKTHQRCFHAPNLREHPGSPKRDHQNQVPASRSQIPAKQYTSARLQTTALPYHWSKQATDSWGTYQTDWATPSAVYAPLKVDPPSESKTRPRHRKRP</sequence>
<gene>
    <name evidence="1" type="ORF">M9H77_27093</name>
</gene>
<dbReference type="Proteomes" id="UP001060085">
    <property type="component" value="Linkage Group LG06"/>
</dbReference>
<organism evidence="1 2">
    <name type="scientific">Catharanthus roseus</name>
    <name type="common">Madagascar periwinkle</name>
    <name type="synonym">Vinca rosea</name>
    <dbReference type="NCBI Taxonomy" id="4058"/>
    <lineage>
        <taxon>Eukaryota</taxon>
        <taxon>Viridiplantae</taxon>
        <taxon>Streptophyta</taxon>
        <taxon>Embryophyta</taxon>
        <taxon>Tracheophyta</taxon>
        <taxon>Spermatophyta</taxon>
        <taxon>Magnoliopsida</taxon>
        <taxon>eudicotyledons</taxon>
        <taxon>Gunneridae</taxon>
        <taxon>Pentapetalae</taxon>
        <taxon>asterids</taxon>
        <taxon>lamiids</taxon>
        <taxon>Gentianales</taxon>
        <taxon>Apocynaceae</taxon>
        <taxon>Rauvolfioideae</taxon>
        <taxon>Vinceae</taxon>
        <taxon>Catharanthinae</taxon>
        <taxon>Catharanthus</taxon>
    </lineage>
</organism>
<evidence type="ECO:0000313" key="1">
    <source>
        <dbReference type="EMBL" id="KAI5658300.1"/>
    </source>
</evidence>
<dbReference type="EMBL" id="CM044706">
    <property type="protein sequence ID" value="KAI5658300.1"/>
    <property type="molecule type" value="Genomic_DNA"/>
</dbReference>